<accession>A0A378Y0R3</accession>
<evidence type="ECO:0000313" key="2">
    <source>
        <dbReference type="EMBL" id="SUA70100.1"/>
    </source>
</evidence>
<dbReference type="AlphaFoldDB" id="A0A378Y0R3"/>
<dbReference type="GeneID" id="93346343"/>
<dbReference type="Proteomes" id="UP000254400">
    <property type="component" value="Unassembled WGS sequence"/>
</dbReference>
<name>A0A378Y0R3_PAEPO</name>
<sequence length="72" mass="8270">MAKVVRVRPNLTNILKERDMTQNQLSELSGVPQASISRFDKNERHEANILFSISKALNISIEDLFVEEQEEV</sequence>
<dbReference type="CDD" id="cd00093">
    <property type="entry name" value="HTH_XRE"/>
    <property type="match status" value="1"/>
</dbReference>
<dbReference type="RefSeq" id="WP_014599948.1">
    <property type="nucleotide sequence ID" value="NZ_CP029370.1"/>
</dbReference>
<gene>
    <name evidence="2" type="ORF">NCTC10343_02970</name>
</gene>
<dbReference type="InterPro" id="IPR010982">
    <property type="entry name" value="Lambda_DNA-bd_dom_sf"/>
</dbReference>
<dbReference type="PROSITE" id="PS50943">
    <property type="entry name" value="HTH_CROC1"/>
    <property type="match status" value="1"/>
</dbReference>
<proteinExistence type="predicted"/>
<organism evidence="2 3">
    <name type="scientific">Paenibacillus polymyxa</name>
    <name type="common">Bacillus polymyxa</name>
    <dbReference type="NCBI Taxonomy" id="1406"/>
    <lineage>
        <taxon>Bacteria</taxon>
        <taxon>Bacillati</taxon>
        <taxon>Bacillota</taxon>
        <taxon>Bacilli</taxon>
        <taxon>Bacillales</taxon>
        <taxon>Paenibacillaceae</taxon>
        <taxon>Paenibacillus</taxon>
    </lineage>
</organism>
<dbReference type="SMART" id="SM00530">
    <property type="entry name" value="HTH_XRE"/>
    <property type="match status" value="1"/>
</dbReference>
<dbReference type="Pfam" id="PF13443">
    <property type="entry name" value="HTH_26"/>
    <property type="match status" value="1"/>
</dbReference>
<reference evidence="2 3" key="1">
    <citation type="submission" date="2018-06" db="EMBL/GenBank/DDBJ databases">
        <authorList>
            <consortium name="Pathogen Informatics"/>
            <person name="Doyle S."/>
        </authorList>
    </citation>
    <scope>NUCLEOTIDE SEQUENCE [LARGE SCALE GENOMIC DNA]</scope>
    <source>
        <strain evidence="2 3">NCTC10343</strain>
    </source>
</reference>
<evidence type="ECO:0000259" key="1">
    <source>
        <dbReference type="PROSITE" id="PS50943"/>
    </source>
</evidence>
<dbReference type="Gene3D" id="1.10.260.40">
    <property type="entry name" value="lambda repressor-like DNA-binding domains"/>
    <property type="match status" value="1"/>
</dbReference>
<protein>
    <submittedName>
        <fullName evidence="2">XRE family transcriptional regulator</fullName>
    </submittedName>
</protein>
<dbReference type="EMBL" id="UGSC01000001">
    <property type="protein sequence ID" value="SUA70100.1"/>
    <property type="molecule type" value="Genomic_DNA"/>
</dbReference>
<dbReference type="SUPFAM" id="SSF47413">
    <property type="entry name" value="lambda repressor-like DNA-binding domains"/>
    <property type="match status" value="1"/>
</dbReference>
<evidence type="ECO:0000313" key="3">
    <source>
        <dbReference type="Proteomes" id="UP000254400"/>
    </source>
</evidence>
<dbReference type="InterPro" id="IPR001387">
    <property type="entry name" value="Cro/C1-type_HTH"/>
</dbReference>
<feature type="domain" description="HTH cro/C1-type" evidence="1">
    <location>
        <begin position="11"/>
        <end position="64"/>
    </location>
</feature>
<dbReference type="GO" id="GO:0003677">
    <property type="term" value="F:DNA binding"/>
    <property type="evidence" value="ECO:0007669"/>
    <property type="project" value="InterPro"/>
</dbReference>